<evidence type="ECO:0008006" key="14">
    <source>
        <dbReference type="Google" id="ProtNLM"/>
    </source>
</evidence>
<dbReference type="EMBL" id="AFZD01000006">
    <property type="protein sequence ID" value="EHL13611.1"/>
    <property type="molecule type" value="Genomic_DNA"/>
</dbReference>
<evidence type="ECO:0000313" key="13">
    <source>
        <dbReference type="Proteomes" id="UP000003527"/>
    </source>
</evidence>
<organism evidence="12 13">
    <name type="scientific">Oribacterium asaccharolyticum ACB7</name>
    <dbReference type="NCBI Taxonomy" id="796944"/>
    <lineage>
        <taxon>Bacteria</taxon>
        <taxon>Bacillati</taxon>
        <taxon>Bacillota</taxon>
        <taxon>Clostridia</taxon>
        <taxon>Lachnospirales</taxon>
        <taxon>Lachnospiraceae</taxon>
        <taxon>Oribacterium</taxon>
    </lineage>
</organism>
<dbReference type="PATRIC" id="fig|796944.3.peg.609"/>
<dbReference type="Gene3D" id="2.60.40.1280">
    <property type="match status" value="1"/>
</dbReference>
<keyword evidence="13" id="KW-1185">Reference proteome</keyword>
<evidence type="ECO:0000256" key="6">
    <source>
        <dbReference type="SAM" id="MobiDB-lite"/>
    </source>
</evidence>
<dbReference type="Pfam" id="PF17961">
    <property type="entry name" value="Big_8"/>
    <property type="match status" value="1"/>
</dbReference>
<accession>G9WSM4</accession>
<keyword evidence="7" id="KW-0472">Membrane</keyword>
<dbReference type="SUPFAM" id="SSF49478">
    <property type="entry name" value="Cna protein B-type domain"/>
    <property type="match status" value="3"/>
</dbReference>
<evidence type="ECO:0000259" key="9">
    <source>
        <dbReference type="Pfam" id="PF05738"/>
    </source>
</evidence>
<dbReference type="SUPFAM" id="SSF49401">
    <property type="entry name" value="Bacterial adhesins"/>
    <property type="match status" value="1"/>
</dbReference>
<feature type="transmembrane region" description="Helical" evidence="7">
    <location>
        <begin position="803"/>
        <end position="824"/>
    </location>
</feature>
<feature type="compositionally biased region" description="Basic and acidic residues" evidence="6">
    <location>
        <begin position="771"/>
        <end position="787"/>
    </location>
</feature>
<reference evidence="12 13" key="1">
    <citation type="submission" date="2011-08" db="EMBL/GenBank/DDBJ databases">
        <title>The Genome Sequence of Oribacterium sp. ACB7.</title>
        <authorList>
            <consortium name="The Broad Institute Genome Sequencing Platform"/>
            <person name="Earl A."/>
            <person name="Ward D."/>
            <person name="Feldgarden M."/>
            <person name="Gevers D."/>
            <person name="Sizova M."/>
            <person name="Hazen A."/>
            <person name="Epstein S."/>
            <person name="Young S.K."/>
            <person name="Zeng Q."/>
            <person name="Gargeya S."/>
            <person name="Fitzgerald M."/>
            <person name="Haas B."/>
            <person name="Abouelleil A."/>
            <person name="Alvarado L."/>
            <person name="Arachchi H.M."/>
            <person name="Berlin A."/>
            <person name="Brown A."/>
            <person name="Chapman S.B."/>
            <person name="Chen Z."/>
            <person name="Dunbar C."/>
            <person name="Freedman E."/>
            <person name="Gearin G."/>
            <person name="Gellesch M."/>
            <person name="Goldberg J."/>
            <person name="Griggs A."/>
            <person name="Gujja S."/>
            <person name="Heiman D."/>
            <person name="Howarth C."/>
            <person name="Larson L."/>
            <person name="Lui A."/>
            <person name="MacDonald P.J.P."/>
            <person name="Montmayeur A."/>
            <person name="Murphy C."/>
            <person name="Neiman D."/>
            <person name="Pearson M."/>
            <person name="Priest M."/>
            <person name="Roberts A."/>
            <person name="Saif S."/>
            <person name="Shea T."/>
            <person name="Shenoy N."/>
            <person name="Sisk P."/>
            <person name="Stolte C."/>
            <person name="Sykes S."/>
            <person name="Wortman J."/>
            <person name="Nusbaum C."/>
            <person name="Birren B."/>
        </authorList>
    </citation>
    <scope>NUCLEOTIDE SEQUENCE [LARGE SCALE GENOMIC DNA]</scope>
    <source>
        <strain evidence="12 13">ACB7</strain>
    </source>
</reference>
<dbReference type="Pfam" id="PF17802">
    <property type="entry name" value="SpaA"/>
    <property type="match status" value="1"/>
</dbReference>
<evidence type="ECO:0000256" key="4">
    <source>
        <dbReference type="ARBA" id="ARBA00022729"/>
    </source>
</evidence>
<keyword evidence="3" id="KW-0964">Secreted</keyword>
<dbReference type="InterPro" id="IPR041171">
    <property type="entry name" value="SDR_Ig"/>
</dbReference>
<evidence type="ECO:0000256" key="5">
    <source>
        <dbReference type="ARBA" id="ARBA00023088"/>
    </source>
</evidence>
<feature type="signal peptide" evidence="8">
    <location>
        <begin position="1"/>
        <end position="26"/>
    </location>
</feature>
<dbReference type="InterPro" id="IPR008966">
    <property type="entry name" value="Adhesion_dom_sf"/>
</dbReference>
<name>G9WSM4_9FIRM</name>
<evidence type="ECO:0000256" key="1">
    <source>
        <dbReference type="ARBA" id="ARBA00004168"/>
    </source>
</evidence>
<keyword evidence="2" id="KW-0134">Cell wall</keyword>
<feature type="compositionally biased region" description="Low complexity" evidence="6">
    <location>
        <begin position="731"/>
        <end position="741"/>
    </location>
</feature>
<dbReference type="GO" id="GO:0007155">
    <property type="term" value="P:cell adhesion"/>
    <property type="evidence" value="ECO:0007669"/>
    <property type="project" value="InterPro"/>
</dbReference>
<dbReference type="InterPro" id="IPR011252">
    <property type="entry name" value="Fibrogen-bd_dom1"/>
</dbReference>
<feature type="domain" description="SpaA-like prealbumin fold" evidence="10">
    <location>
        <begin position="414"/>
        <end position="484"/>
    </location>
</feature>
<evidence type="ECO:0000259" key="10">
    <source>
        <dbReference type="Pfam" id="PF17802"/>
    </source>
</evidence>
<keyword evidence="7" id="KW-1133">Transmembrane helix</keyword>
<dbReference type="InterPro" id="IPR008454">
    <property type="entry name" value="Collagen-bd_Cna-like_B-typ_dom"/>
</dbReference>
<dbReference type="InterPro" id="IPR041033">
    <property type="entry name" value="SpaA_PFL_dom_1"/>
</dbReference>
<evidence type="ECO:0000256" key="3">
    <source>
        <dbReference type="ARBA" id="ARBA00022525"/>
    </source>
</evidence>
<dbReference type="CDD" id="cd00222">
    <property type="entry name" value="CollagenBindB"/>
    <property type="match status" value="2"/>
</dbReference>
<dbReference type="AlphaFoldDB" id="G9WSM4"/>
<evidence type="ECO:0000313" key="12">
    <source>
        <dbReference type="EMBL" id="EHL13611.1"/>
    </source>
</evidence>
<feature type="domain" description="CNA-B" evidence="9">
    <location>
        <begin position="612"/>
        <end position="690"/>
    </location>
</feature>
<dbReference type="Gene3D" id="2.60.40.1140">
    <property type="entry name" value="Collagen-binding surface protein Cna, B-type domain"/>
    <property type="match status" value="2"/>
</dbReference>
<dbReference type="Pfam" id="PF05738">
    <property type="entry name" value="Cna_B"/>
    <property type="match status" value="2"/>
</dbReference>
<feature type="compositionally biased region" description="Gly residues" evidence="6">
    <location>
        <begin position="704"/>
        <end position="730"/>
    </location>
</feature>
<dbReference type="Gene3D" id="2.60.40.10">
    <property type="entry name" value="Immunoglobulins"/>
    <property type="match status" value="1"/>
</dbReference>
<dbReference type="InterPro" id="IPR013783">
    <property type="entry name" value="Ig-like_fold"/>
</dbReference>
<evidence type="ECO:0000256" key="8">
    <source>
        <dbReference type="SAM" id="SignalP"/>
    </source>
</evidence>
<dbReference type="Proteomes" id="UP000003527">
    <property type="component" value="Unassembled WGS sequence"/>
</dbReference>
<feature type="domain" description="SDR-like Ig" evidence="11">
    <location>
        <begin position="81"/>
        <end position="173"/>
    </location>
</feature>
<comment type="caution">
    <text evidence="12">The sequence shown here is derived from an EMBL/GenBank/DDBJ whole genome shotgun (WGS) entry which is preliminary data.</text>
</comment>
<keyword evidence="7" id="KW-0812">Transmembrane</keyword>
<feature type="chain" id="PRO_5003527749" description="Gram-positive cocci surface proteins LPxTG domain-containing protein" evidence="8">
    <location>
        <begin position="27"/>
        <end position="830"/>
    </location>
</feature>
<feature type="domain" description="CNA-B" evidence="9">
    <location>
        <begin position="517"/>
        <end position="604"/>
    </location>
</feature>
<proteinExistence type="predicted"/>
<evidence type="ECO:0000256" key="7">
    <source>
        <dbReference type="SAM" id="Phobius"/>
    </source>
</evidence>
<evidence type="ECO:0000256" key="2">
    <source>
        <dbReference type="ARBA" id="ARBA00022512"/>
    </source>
</evidence>
<comment type="subcellular location">
    <subcellularLocation>
        <location evidence="1">Secreted</location>
        <location evidence="1">Cell wall</location>
        <topology evidence="1">Peptidoglycan-anchor</topology>
    </subcellularLocation>
</comment>
<dbReference type="HOGENOM" id="CLU_017815_0_0_9"/>
<keyword evidence="5" id="KW-0572">Peptidoglycan-anchor</keyword>
<dbReference type="RefSeq" id="WP_009537746.1">
    <property type="nucleotide sequence ID" value="NZ_JH414506.1"/>
</dbReference>
<gene>
    <name evidence="12" type="ORF">HMPREF9624_02090</name>
</gene>
<protein>
    <recommendedName>
        <fullName evidence="14">Gram-positive cocci surface proteins LPxTG domain-containing protein</fullName>
    </recommendedName>
</protein>
<feature type="region of interest" description="Disordered" evidence="6">
    <location>
        <begin position="694"/>
        <end position="795"/>
    </location>
</feature>
<keyword evidence="4 8" id="KW-0732">Signal</keyword>
<evidence type="ECO:0000259" key="11">
    <source>
        <dbReference type="Pfam" id="PF17961"/>
    </source>
</evidence>
<sequence>MKAKRNLLALLLSVVMLWQGFSVVNAEDASTVSGSTVSLSSSAVGGESRAAAKEISDAVRSVEMTLDNKPVDANTKIYYFTQFALKVKLALSGKAVSEGDYTVIQLPDALEAAENEDVPIKNDDGLVMANAHFDRGTKRITITYTKNAENYSGSDGSFTFLVQIDRSVVQTKQRVPVNITINGKVVASVDMDYQGVTKDAEPSFWKNHGGKIETYEDADGLTHYLLHFYIQVNGRKLTTDGVVSEKYTNIKLYDKLISEVFNYVDPSDPTRSMNWKNASDADQFYPRLVRGVWRSGYRDSNYVFHTAVDDTEANRGPKWALMKPQNNNEPAGGQTVHLHYAPDKRSFDYTVGDMGLEEGLELQYFVEIGEVPQDGTTYYNDASITGDSISMGTHHREFAVQKAGGTLNGKGFTLRIKKENEDGQPLSGAKFTIENKRTQIKKEVTTNVNGIAELKNVVREEYVIKEIKAPDGYVLDKNEQYITKEELKTSIADGATVTKVFVNKKEGEDKPASGNIVIQKKWILGGSSVQKPNKVKVYLVENGVKNENRVQELSEENHWTASFSNLPKKDPAGAEIRYTVAEENLSDFTPAISGTGDTGFTITNYTGDRVAIPVTKIWKGSGEHPQGLTVQLYADSVRVASYYLTAQNGWQHTFDMPKYDDAGREIQYTVTEENLSGYTASRADEENNGYKNVFVNTKENPNTPGGGGNTPNTPGGGGNRPNTPGGGGNTPGTPSGNTPRNPSNPPSNTPEEPGSVLGADRPSVGDQTVNTDRKGDVLGESRPEVKGSGRGATKTADQSAMKLYGILFALSVLSLGSLSFKNFLFKKREF</sequence>